<keyword evidence="2" id="KW-1185">Reference proteome</keyword>
<comment type="caution">
    <text evidence="1">The sequence shown here is derived from an EMBL/GenBank/DDBJ whole genome shotgun (WGS) entry which is preliminary data.</text>
</comment>
<dbReference type="InterPro" id="IPR011049">
    <property type="entry name" value="Serralysin-like_metalloprot_C"/>
</dbReference>
<evidence type="ECO:0008006" key="3">
    <source>
        <dbReference type="Google" id="ProtNLM"/>
    </source>
</evidence>
<proteinExistence type="predicted"/>
<name>A0A8J8FJC4_9BACT</name>
<dbReference type="Gene3D" id="2.150.10.10">
    <property type="entry name" value="Serralysin-like metalloprotease, C-terminal"/>
    <property type="match status" value="1"/>
</dbReference>
<evidence type="ECO:0000313" key="2">
    <source>
        <dbReference type="Proteomes" id="UP000598971"/>
    </source>
</evidence>
<dbReference type="AlphaFoldDB" id="A0A8J8FJC4"/>
<evidence type="ECO:0000313" key="1">
    <source>
        <dbReference type="EMBL" id="NNV57389.1"/>
    </source>
</evidence>
<organism evidence="1 2">
    <name type="scientific">Limnovirga soli</name>
    <dbReference type="NCBI Taxonomy" id="2656915"/>
    <lineage>
        <taxon>Bacteria</taxon>
        <taxon>Pseudomonadati</taxon>
        <taxon>Bacteroidota</taxon>
        <taxon>Chitinophagia</taxon>
        <taxon>Chitinophagales</taxon>
        <taxon>Chitinophagaceae</taxon>
        <taxon>Limnovirga</taxon>
    </lineage>
</organism>
<protein>
    <recommendedName>
        <fullName evidence="3">Trimeric autotransporter adhesin YadA-like head domain-containing protein</fullName>
    </recommendedName>
</protein>
<dbReference type="RefSeq" id="WP_171609337.1">
    <property type="nucleotide sequence ID" value="NZ_WHPF01000014.1"/>
</dbReference>
<dbReference type="Proteomes" id="UP000598971">
    <property type="component" value="Unassembled WGS sequence"/>
</dbReference>
<sequence>MPKTLKTSINPATALHSSFTCVALLCVRLSSSLKASTKALATLLLAFAITNAASAQVTYIYGDTTKIKARGTGNNELQIFNATRSVEGFLYNTGGGLTKFKPAIDTAIALNDSTVRFSRGSAYFDITIHSTIGGTSTSGWSITGNAGTTAGTNFIGTTDAQSLYFKVNNVVSGWLDAIGTNTSFGVDALTSIGSAGANTAIGHEVLHNNSTGIQNTGLGYQALMATTSGDYNTALGSYALTGITTATHNTAVGVFSLSSLSTGAAYANNTGIGYNAGYGMISSDYGTYLGYKATGSNDLNSATAIGAYAKAEQSNSLILGSVNGKNGATQTVRVGIGTTQPSTTLHLVGDLRIQTGGEASGKVLTSDADGNANWNYPNAGWSLEGNAGTNPSTNFLGTTDAQSLLFKANSILAGQIDLDHTNTSFGYQSLLNNTSGTSNVAFGDQSLKSNSSGTDNVAIGHATLYSNTTVNGNVGIGSQTLFNNVTGTGLTAIGAYSLLNSLGNNNIAIGQSALPTVVNSTGNIAIGNNTDVVSDVITDAILIGHGAKAGVSNSIILGDTGTVKKVGIGTGYPSANFHVKGSLRFATGNEAAGKVLTSDVDGNADWADAPSGTNIYNSDGTLTGNRILDGDSHNLTMQNLDAITLKSATDLLLHSGNTDIGNPDDATYSGSLNIKTQYLGISSANFEMTALEAGDYDGSLPKARLQFSPSAYGYGSDADIYLGPRYASQDIAFTQDYPFTWTDVAAKNITELLINDAGTASGGHFLSGYDEDARGYEPSALLHLNATDKGFLIPRMTTAQRDAISSPANALMIYNTTTEAFEYYTGLTWTAIGSTTETEPLFTASDAAGISSSDITNWNGKLNISDTSSMLSPYARTTSVAIKLSISDTSSMLSPYERAAHATATFAVKPSGSSILKANGSGGFTNATAGTDYVSPSSTETLTNKSISGSANTLSNIPESAITQYTKTHYGTSFNTTNTIGASTTNYLAIQASGATNATENNRLWVVPESGTLRNLYVAIASTQPASGSLVFTIRKGTVGSLTDQSFTLTIAAGSTAGVYSNTSSTLSVTAGDILSYKIVNNATATSAGIVVTSIILTN</sequence>
<dbReference type="EMBL" id="WHPF01000014">
    <property type="protein sequence ID" value="NNV57389.1"/>
    <property type="molecule type" value="Genomic_DNA"/>
</dbReference>
<accession>A0A8J8FJC4</accession>
<gene>
    <name evidence="1" type="ORF">GD597_18095</name>
</gene>
<reference evidence="1" key="1">
    <citation type="submission" date="2019-10" db="EMBL/GenBank/DDBJ databases">
        <title>Draft genome sequence of Panacibacter sp. KCS-6.</title>
        <authorList>
            <person name="Yim K.J."/>
        </authorList>
    </citation>
    <scope>NUCLEOTIDE SEQUENCE</scope>
    <source>
        <strain evidence="1">KCS-6</strain>
    </source>
</reference>